<proteinExistence type="predicted"/>
<evidence type="ECO:0008006" key="3">
    <source>
        <dbReference type="Google" id="ProtNLM"/>
    </source>
</evidence>
<dbReference type="Proteomes" id="UP001404104">
    <property type="component" value="Unassembled WGS sequence"/>
</dbReference>
<name>A0ABU9XNR0_9SPHN</name>
<gene>
    <name evidence="1" type="ORF">ABC969_03325</name>
</gene>
<organism evidence="1 2">
    <name type="scientific">Sphingomonas qilianensis</name>
    <dbReference type="NCBI Taxonomy" id="1736690"/>
    <lineage>
        <taxon>Bacteria</taxon>
        <taxon>Pseudomonadati</taxon>
        <taxon>Pseudomonadota</taxon>
        <taxon>Alphaproteobacteria</taxon>
        <taxon>Sphingomonadales</taxon>
        <taxon>Sphingomonadaceae</taxon>
        <taxon>Sphingomonas</taxon>
    </lineage>
</organism>
<reference evidence="1 2" key="1">
    <citation type="submission" date="2024-05" db="EMBL/GenBank/DDBJ databases">
        <authorList>
            <person name="Liu Q."/>
            <person name="Xin Y.-H."/>
        </authorList>
    </citation>
    <scope>NUCLEOTIDE SEQUENCE [LARGE SCALE GENOMIC DNA]</scope>
    <source>
        <strain evidence="1 2">CGMCC 1.15349</strain>
    </source>
</reference>
<accession>A0ABU9XNR0</accession>
<comment type="caution">
    <text evidence="1">The sequence shown here is derived from an EMBL/GenBank/DDBJ whole genome shotgun (WGS) entry which is preliminary data.</text>
</comment>
<keyword evidence="2" id="KW-1185">Reference proteome</keyword>
<evidence type="ECO:0000313" key="1">
    <source>
        <dbReference type="EMBL" id="MEN2785450.1"/>
    </source>
</evidence>
<evidence type="ECO:0000313" key="2">
    <source>
        <dbReference type="Proteomes" id="UP001404104"/>
    </source>
</evidence>
<sequence>MTAIVGKRFGSTPTRYHPPATRQRILEWCALRIPEWCALRILEWCALRIGRISNDIGDGAPREAYRFIARLD</sequence>
<protein>
    <recommendedName>
        <fullName evidence="3">Transposase</fullName>
    </recommendedName>
</protein>
<dbReference type="RefSeq" id="WP_345862939.1">
    <property type="nucleotide sequence ID" value="NZ_JBDIMF010000001.1"/>
</dbReference>
<dbReference type="EMBL" id="JBDIMF010000001">
    <property type="protein sequence ID" value="MEN2785450.1"/>
    <property type="molecule type" value="Genomic_DNA"/>
</dbReference>